<evidence type="ECO:0000256" key="3">
    <source>
        <dbReference type="ARBA" id="ARBA00022679"/>
    </source>
</evidence>
<evidence type="ECO:0000256" key="1">
    <source>
        <dbReference type="ARBA" id="ARBA00004141"/>
    </source>
</evidence>
<proteinExistence type="inferred from homology"/>
<evidence type="ECO:0000313" key="10">
    <source>
        <dbReference type="Proteomes" id="UP000787472"/>
    </source>
</evidence>
<reference evidence="9" key="1">
    <citation type="submission" date="2020-03" db="EMBL/GenBank/DDBJ databases">
        <authorList>
            <person name="Guo F."/>
        </authorList>
    </citation>
    <scope>NUCLEOTIDE SEQUENCE</scope>
    <source>
        <strain evidence="9">JCM 30134</strain>
    </source>
</reference>
<feature type="transmembrane region" description="Helical" evidence="7">
    <location>
        <begin position="93"/>
        <end position="113"/>
    </location>
</feature>
<dbReference type="Pfam" id="PF02397">
    <property type="entry name" value="Bac_transf"/>
    <property type="match status" value="1"/>
</dbReference>
<evidence type="ECO:0000256" key="7">
    <source>
        <dbReference type="SAM" id="Phobius"/>
    </source>
</evidence>
<name>A0A9E5JSP1_9GAMM</name>
<dbReference type="GO" id="GO:0016780">
    <property type="term" value="F:phosphotransferase activity, for other substituted phosphate groups"/>
    <property type="evidence" value="ECO:0007669"/>
    <property type="project" value="TreeGrafter"/>
</dbReference>
<comment type="caution">
    <text evidence="9">The sequence shown here is derived from an EMBL/GenBank/DDBJ whole genome shotgun (WGS) entry which is preliminary data.</text>
</comment>
<evidence type="ECO:0000256" key="5">
    <source>
        <dbReference type="ARBA" id="ARBA00022989"/>
    </source>
</evidence>
<keyword evidence="6 7" id="KW-0472">Membrane</keyword>
<keyword evidence="4 7" id="KW-0812">Transmembrane</keyword>
<keyword evidence="3" id="KW-0808">Transferase</keyword>
<dbReference type="Pfam" id="PF13727">
    <property type="entry name" value="CoA_binding_3"/>
    <property type="match status" value="1"/>
</dbReference>
<feature type="transmembrane region" description="Helical" evidence="7">
    <location>
        <begin position="153"/>
        <end position="175"/>
    </location>
</feature>
<feature type="transmembrane region" description="Helical" evidence="7">
    <location>
        <begin position="125"/>
        <end position="147"/>
    </location>
</feature>
<accession>A0A9E5JSP1</accession>
<dbReference type="EMBL" id="JAAONZ010000002">
    <property type="protein sequence ID" value="NHO64711.1"/>
    <property type="molecule type" value="Genomic_DNA"/>
</dbReference>
<dbReference type="PANTHER" id="PTHR30576">
    <property type="entry name" value="COLANIC BIOSYNTHESIS UDP-GLUCOSE LIPID CARRIER TRANSFERASE"/>
    <property type="match status" value="1"/>
</dbReference>
<dbReference type="InterPro" id="IPR017475">
    <property type="entry name" value="EPS_sugar_tfrase"/>
</dbReference>
<dbReference type="AlphaFoldDB" id="A0A9E5JSP1"/>
<dbReference type="InterPro" id="IPR017464">
    <property type="entry name" value="Sugar_tfrase_EpsB_2"/>
</dbReference>
<comment type="subcellular location">
    <subcellularLocation>
        <location evidence="1">Membrane</location>
        <topology evidence="1">Multi-pass membrane protein</topology>
    </subcellularLocation>
</comment>
<feature type="transmembrane region" description="Helical" evidence="7">
    <location>
        <begin position="62"/>
        <end position="81"/>
    </location>
</feature>
<dbReference type="InterPro" id="IPR003362">
    <property type="entry name" value="Bact_transf"/>
</dbReference>
<dbReference type="RefSeq" id="WP_167182005.1">
    <property type="nucleotide sequence ID" value="NZ_JAAONZ010000002.1"/>
</dbReference>
<dbReference type="NCBIfam" id="TIGR03025">
    <property type="entry name" value="EPS_sugtrans"/>
    <property type="match status" value="1"/>
</dbReference>
<dbReference type="PANTHER" id="PTHR30576:SF0">
    <property type="entry name" value="UNDECAPRENYL-PHOSPHATE N-ACETYLGALACTOSAMINYL 1-PHOSPHATE TRANSFERASE-RELATED"/>
    <property type="match status" value="1"/>
</dbReference>
<keyword evidence="5 7" id="KW-1133">Transmembrane helix</keyword>
<evidence type="ECO:0000259" key="8">
    <source>
        <dbReference type="Pfam" id="PF02397"/>
    </source>
</evidence>
<dbReference type="Proteomes" id="UP000787472">
    <property type="component" value="Unassembled WGS sequence"/>
</dbReference>
<dbReference type="NCBIfam" id="TIGR03013">
    <property type="entry name" value="EpsB_2"/>
    <property type="match status" value="1"/>
</dbReference>
<feature type="domain" description="Bacterial sugar transferase" evidence="8">
    <location>
        <begin position="317"/>
        <end position="502"/>
    </location>
</feature>
<evidence type="ECO:0000256" key="6">
    <source>
        <dbReference type="ARBA" id="ARBA00023136"/>
    </source>
</evidence>
<evidence type="ECO:0000256" key="2">
    <source>
        <dbReference type="ARBA" id="ARBA00006464"/>
    </source>
</evidence>
<comment type="similarity">
    <text evidence="2">Belongs to the bacterial sugar transferase family.</text>
</comment>
<sequence>MPQTKVQVREKITPELEQKDFFKPFVSESVSEEKPYQKRKFSRTQFLRGKFRVAGHYVHIEYIWLAMVEWALSFVAFSVMSSGLSVETSGLEFALEGIIFSSLIVISLAAMGLYDTRQRNSMFDVLLHVLASLILCIIFMVLLKVWLTDGRWPFSRILLGVSSLAAAFIGIRYFFDKYIDGRLLRRNVLVLGTGERAHKIERLRRKTDQRGFNLVGFVPSMSCQSYYVDPDKLLKVNNICEYCLAHDIDEVVIALDDRRHGNPSNDLLDCRMSGIRVIEDLDFFEREAAMVQLDLIHSGWLIKSHGFTNNYLSYFLKRTVDIVGAIILAVVFLPVMLITAIAIKMECGLKSSVLYTQKRVGRAGRLFTIYKFRSMREDAEADGKAQWACKNDSRVTRVGEFIRKYRIDEVPQVWNVLIGNMSLVGPRPERKEFVDSLATLNDLYLERHRVAPGLTGWAQLHYPYGASDKDAIEKLKYDLYYIKNHGLFLDLYILIQTVEVVIFKKGSR</sequence>
<evidence type="ECO:0000256" key="4">
    <source>
        <dbReference type="ARBA" id="ARBA00022692"/>
    </source>
</evidence>
<gene>
    <name evidence="9" type="ORF">G8770_04020</name>
</gene>
<keyword evidence="10" id="KW-1185">Reference proteome</keyword>
<organism evidence="9 10">
    <name type="scientific">Pseudomaricurvus hydrocarbonicus</name>
    <dbReference type="NCBI Taxonomy" id="1470433"/>
    <lineage>
        <taxon>Bacteria</taxon>
        <taxon>Pseudomonadati</taxon>
        <taxon>Pseudomonadota</taxon>
        <taxon>Gammaproteobacteria</taxon>
        <taxon>Cellvibrionales</taxon>
        <taxon>Cellvibrionaceae</taxon>
        <taxon>Pseudomaricurvus</taxon>
    </lineage>
</organism>
<protein>
    <submittedName>
        <fullName evidence="9">TIGR03013 family PEP-CTERM/XrtA system glycosyltransferase</fullName>
    </submittedName>
</protein>
<dbReference type="GO" id="GO:0016020">
    <property type="term" value="C:membrane"/>
    <property type="evidence" value="ECO:0007669"/>
    <property type="project" value="UniProtKB-SubCell"/>
</dbReference>
<evidence type="ECO:0000313" key="9">
    <source>
        <dbReference type="EMBL" id="NHO64711.1"/>
    </source>
</evidence>
<feature type="transmembrane region" description="Helical" evidence="7">
    <location>
        <begin position="322"/>
        <end position="343"/>
    </location>
</feature>